<accession>A0A0S2FH77</accession>
<dbReference type="PATRIC" id="fig|84531.8.peg.4778"/>
<sequence length="45" mass="5546">MIWIWIWIWIWIYVLLERYAARPSQRGRGSRRSYPDGLRPASVRN</sequence>
<evidence type="ECO:0008006" key="5">
    <source>
        <dbReference type="Google" id="ProtNLM"/>
    </source>
</evidence>
<dbReference type="EMBL" id="CP011129">
    <property type="protein sequence ID" value="ALN82888.1"/>
    <property type="molecule type" value="Genomic_DNA"/>
</dbReference>
<evidence type="ECO:0000313" key="4">
    <source>
        <dbReference type="Proteomes" id="UP000060787"/>
    </source>
</evidence>
<organism evidence="3 4">
    <name type="scientific">Lysobacter antibioticus</name>
    <dbReference type="NCBI Taxonomy" id="84531"/>
    <lineage>
        <taxon>Bacteria</taxon>
        <taxon>Pseudomonadati</taxon>
        <taxon>Pseudomonadota</taxon>
        <taxon>Gammaproteobacteria</taxon>
        <taxon>Lysobacterales</taxon>
        <taxon>Lysobacteraceae</taxon>
        <taxon>Lysobacter</taxon>
    </lineage>
</organism>
<keyword evidence="2" id="KW-0812">Transmembrane</keyword>
<reference evidence="3 4" key="1">
    <citation type="journal article" date="2015" name="BMC Genomics">
        <title>Comparative genomics and metabolic profiling of the genus Lysobacter.</title>
        <authorList>
            <person name="de Bruijn I."/>
            <person name="Cheng X."/>
            <person name="de Jager V."/>
            <person name="Exposito R.G."/>
            <person name="Watrous J."/>
            <person name="Patel N."/>
            <person name="Postma J."/>
            <person name="Dorrestein P.C."/>
            <person name="Kobayashi D."/>
            <person name="Raaijmakers J.M."/>
        </authorList>
    </citation>
    <scope>NUCLEOTIDE SEQUENCE [LARGE SCALE GENOMIC DNA]</scope>
    <source>
        <strain evidence="3 4">76</strain>
    </source>
</reference>
<feature type="transmembrane region" description="Helical" evidence="2">
    <location>
        <begin position="6"/>
        <end position="21"/>
    </location>
</feature>
<evidence type="ECO:0000256" key="1">
    <source>
        <dbReference type="SAM" id="MobiDB-lite"/>
    </source>
</evidence>
<protein>
    <recommendedName>
        <fullName evidence="5">Transmembrane protein</fullName>
    </recommendedName>
</protein>
<evidence type="ECO:0000313" key="3">
    <source>
        <dbReference type="EMBL" id="ALN82888.1"/>
    </source>
</evidence>
<keyword evidence="2" id="KW-0472">Membrane</keyword>
<feature type="region of interest" description="Disordered" evidence="1">
    <location>
        <begin position="22"/>
        <end position="45"/>
    </location>
</feature>
<dbReference type="AlphaFoldDB" id="A0A0S2FH77"/>
<keyword evidence="2" id="KW-1133">Transmembrane helix</keyword>
<name>A0A0S2FH77_LYSAN</name>
<keyword evidence="4" id="KW-1185">Reference proteome</keyword>
<gene>
    <name evidence="3" type="ORF">LA76x_4785</name>
</gene>
<proteinExistence type="predicted"/>
<dbReference type="Proteomes" id="UP000060787">
    <property type="component" value="Chromosome"/>
</dbReference>
<dbReference type="KEGG" id="lab:LA76x_4785"/>
<evidence type="ECO:0000256" key="2">
    <source>
        <dbReference type="SAM" id="Phobius"/>
    </source>
</evidence>